<evidence type="ECO:0000256" key="14">
    <source>
        <dbReference type="ARBA" id="ARBA00023264"/>
    </source>
</evidence>
<keyword evidence="11" id="KW-0443">Lipid metabolism</keyword>
<dbReference type="InterPro" id="IPR033717">
    <property type="entry name" value="UDPK"/>
</dbReference>
<evidence type="ECO:0000256" key="10">
    <source>
        <dbReference type="ARBA" id="ARBA00022989"/>
    </source>
</evidence>
<evidence type="ECO:0000256" key="9">
    <source>
        <dbReference type="ARBA" id="ARBA00022840"/>
    </source>
</evidence>
<dbReference type="GO" id="GO:0016301">
    <property type="term" value="F:kinase activity"/>
    <property type="evidence" value="ECO:0007669"/>
    <property type="project" value="UniProtKB-KW"/>
</dbReference>
<evidence type="ECO:0000256" key="17">
    <source>
        <dbReference type="PIRSR" id="PIRSR600829-3"/>
    </source>
</evidence>
<dbReference type="Gene3D" id="1.10.287.3610">
    <property type="match status" value="1"/>
</dbReference>
<keyword evidence="12 19" id="KW-0472">Membrane</keyword>
<keyword evidence="18" id="KW-0460">Magnesium</keyword>
<feature type="transmembrane region" description="Helical" evidence="19">
    <location>
        <begin position="57"/>
        <end position="78"/>
    </location>
</feature>
<evidence type="ECO:0000256" key="5">
    <source>
        <dbReference type="ARBA" id="ARBA00022679"/>
    </source>
</evidence>
<evidence type="ECO:0000256" key="12">
    <source>
        <dbReference type="ARBA" id="ARBA00023136"/>
    </source>
</evidence>
<dbReference type="PATRIC" id="fig|1300341.3.peg.504"/>
<keyword evidence="14" id="KW-1208">Phospholipid metabolism</keyword>
<organism evidence="20 21">
    <name type="scientific">Croceitalea dokdonensis DOKDO 023</name>
    <dbReference type="NCBI Taxonomy" id="1300341"/>
    <lineage>
        <taxon>Bacteria</taxon>
        <taxon>Pseudomonadati</taxon>
        <taxon>Bacteroidota</taxon>
        <taxon>Flavobacteriia</taxon>
        <taxon>Flavobacteriales</taxon>
        <taxon>Flavobacteriaceae</taxon>
        <taxon>Croceitalea</taxon>
    </lineage>
</organism>
<evidence type="ECO:0000256" key="11">
    <source>
        <dbReference type="ARBA" id="ARBA00023098"/>
    </source>
</evidence>
<feature type="binding site" evidence="17">
    <location>
        <position position="37"/>
    </location>
    <ligand>
        <name>ATP</name>
        <dbReference type="ChEBI" id="CHEBI:30616"/>
    </ligand>
</feature>
<dbReference type="GO" id="GO:0005524">
    <property type="term" value="F:ATP binding"/>
    <property type="evidence" value="ECO:0007669"/>
    <property type="project" value="UniProtKB-KW"/>
</dbReference>
<sequence length="82" mass="8816">MVTALGLYFNISTTEWALQCLSIGLVMGIEGLNTAVEKIADYIQPNFDKKIGLIKDISAGAVMLASIIAVIVGLLIYLPKFV</sequence>
<evidence type="ECO:0000313" key="21">
    <source>
        <dbReference type="Proteomes" id="UP000050280"/>
    </source>
</evidence>
<feature type="active site" description="Proton acceptor" evidence="15">
    <location>
        <position position="30"/>
    </location>
</feature>
<evidence type="ECO:0000256" key="19">
    <source>
        <dbReference type="SAM" id="Phobius"/>
    </source>
</evidence>
<keyword evidence="6 19" id="KW-0812">Transmembrane</keyword>
<name>A0A0N8H4K2_9FLAO</name>
<keyword evidence="18" id="KW-0479">Metal-binding</keyword>
<evidence type="ECO:0000256" key="1">
    <source>
        <dbReference type="ARBA" id="ARBA00004651"/>
    </source>
</evidence>
<comment type="cofactor">
    <cofactor evidence="18">
        <name>Mg(2+)</name>
        <dbReference type="ChEBI" id="CHEBI:18420"/>
    </cofactor>
    <text evidence="18">Mn(2+), Zn(2+), Cd(2+) and Co(2+) support activity to lesser extents.</text>
</comment>
<dbReference type="EMBL" id="LDJX01000001">
    <property type="protein sequence ID" value="KPM33604.1"/>
    <property type="molecule type" value="Genomic_DNA"/>
</dbReference>
<evidence type="ECO:0000256" key="2">
    <source>
        <dbReference type="ARBA" id="ARBA00005967"/>
    </source>
</evidence>
<proteinExistence type="inferred from homology"/>
<keyword evidence="10 19" id="KW-1133">Transmembrane helix</keyword>
<dbReference type="CDD" id="cd14265">
    <property type="entry name" value="UDPK_IM_like"/>
    <property type="match status" value="1"/>
</dbReference>
<evidence type="ECO:0000256" key="15">
    <source>
        <dbReference type="PIRSR" id="PIRSR600829-1"/>
    </source>
</evidence>
<dbReference type="AlphaFoldDB" id="A0A0N8H4K2"/>
<feature type="binding site" evidence="18">
    <location>
        <position position="37"/>
    </location>
    <ligand>
        <name>a divalent metal cation</name>
        <dbReference type="ChEBI" id="CHEBI:60240"/>
    </ligand>
</feature>
<dbReference type="STRING" id="1300341.I595_507"/>
<gene>
    <name evidence="20" type="ORF">I595_507</name>
</gene>
<evidence type="ECO:0000256" key="3">
    <source>
        <dbReference type="ARBA" id="ARBA00022475"/>
    </source>
</evidence>
<keyword evidence="21" id="KW-1185">Reference proteome</keyword>
<keyword evidence="8 20" id="KW-0418">Kinase</keyword>
<evidence type="ECO:0000313" key="20">
    <source>
        <dbReference type="EMBL" id="KPM33604.1"/>
    </source>
</evidence>
<evidence type="ECO:0000256" key="8">
    <source>
        <dbReference type="ARBA" id="ARBA00022777"/>
    </source>
</evidence>
<dbReference type="PANTHER" id="PTHR34299">
    <property type="entry name" value="DIACYLGLYCEROL KINASE"/>
    <property type="match status" value="1"/>
</dbReference>
<dbReference type="GO" id="GO:0046872">
    <property type="term" value="F:metal ion binding"/>
    <property type="evidence" value="ECO:0007669"/>
    <property type="project" value="UniProtKB-KW"/>
</dbReference>
<keyword evidence="5" id="KW-0808">Transferase</keyword>
<dbReference type="Proteomes" id="UP000050280">
    <property type="component" value="Unassembled WGS sequence"/>
</dbReference>
<keyword evidence="9 17" id="KW-0067">ATP-binding</keyword>
<keyword evidence="3" id="KW-1003">Cell membrane</keyword>
<comment type="similarity">
    <text evidence="2">Belongs to the bacterial diacylglycerol kinase family.</text>
</comment>
<feature type="transmembrane region" description="Helical" evidence="19">
    <location>
        <begin position="16"/>
        <end position="36"/>
    </location>
</feature>
<evidence type="ECO:0000256" key="4">
    <source>
        <dbReference type="ARBA" id="ARBA00022516"/>
    </source>
</evidence>
<keyword evidence="7 17" id="KW-0547">Nucleotide-binding</keyword>
<dbReference type="InterPro" id="IPR036945">
    <property type="entry name" value="DAGK_sf"/>
</dbReference>
<dbReference type="GO" id="GO:0008654">
    <property type="term" value="P:phospholipid biosynthetic process"/>
    <property type="evidence" value="ECO:0007669"/>
    <property type="project" value="UniProtKB-KW"/>
</dbReference>
<evidence type="ECO:0000256" key="13">
    <source>
        <dbReference type="ARBA" id="ARBA00023209"/>
    </source>
</evidence>
<reference evidence="20 21" key="1">
    <citation type="submission" date="2015-09" db="EMBL/GenBank/DDBJ databases">
        <title>Genome sequence of the marine flavobacterium Croceitalea dokdonensis DOKDO 023 that contains proton- and sodium-pumping rhodopsins.</title>
        <authorList>
            <person name="Kwon S.-K."/>
            <person name="Lee H.K."/>
            <person name="Kwak M.-J."/>
            <person name="Kim J.F."/>
        </authorList>
    </citation>
    <scope>NUCLEOTIDE SEQUENCE [LARGE SCALE GENOMIC DNA]</scope>
    <source>
        <strain evidence="20 21">DOKDO 023</strain>
    </source>
</reference>
<keyword evidence="4" id="KW-0444">Lipid biosynthesis</keyword>
<evidence type="ECO:0000256" key="6">
    <source>
        <dbReference type="ARBA" id="ARBA00022692"/>
    </source>
</evidence>
<dbReference type="GO" id="GO:0005886">
    <property type="term" value="C:plasma membrane"/>
    <property type="evidence" value="ECO:0007669"/>
    <property type="project" value="UniProtKB-SubCell"/>
</dbReference>
<comment type="caution">
    <text evidence="20">The sequence shown here is derived from an EMBL/GenBank/DDBJ whole genome shotgun (WGS) entry which is preliminary data.</text>
</comment>
<dbReference type="Pfam" id="PF01219">
    <property type="entry name" value="DAGK_prokar"/>
    <property type="match status" value="1"/>
</dbReference>
<feature type="binding site" evidence="17">
    <location>
        <begin position="55"/>
        <end position="56"/>
    </location>
    <ligand>
        <name>ATP</name>
        <dbReference type="ChEBI" id="CHEBI:30616"/>
    </ligand>
</feature>
<dbReference type="InterPro" id="IPR000829">
    <property type="entry name" value="DAGK"/>
</dbReference>
<protein>
    <submittedName>
        <fullName evidence="20">Diacylglycerol kinase</fullName>
    </submittedName>
</protein>
<feature type="binding site" evidence="16">
    <location>
        <position position="30"/>
    </location>
    <ligand>
        <name>substrate</name>
    </ligand>
</feature>
<dbReference type="PANTHER" id="PTHR34299:SF1">
    <property type="entry name" value="DIACYLGLYCEROL KINASE"/>
    <property type="match status" value="1"/>
</dbReference>
<evidence type="ECO:0000256" key="7">
    <source>
        <dbReference type="ARBA" id="ARBA00022741"/>
    </source>
</evidence>
<keyword evidence="13" id="KW-0594">Phospholipid biosynthesis</keyword>
<comment type="subcellular location">
    <subcellularLocation>
        <location evidence="1">Cell membrane</location>
        <topology evidence="1">Multi-pass membrane protein</topology>
    </subcellularLocation>
</comment>
<accession>A0A0N8H4K2</accession>
<evidence type="ECO:0000256" key="16">
    <source>
        <dbReference type="PIRSR" id="PIRSR600829-2"/>
    </source>
</evidence>
<evidence type="ECO:0000256" key="18">
    <source>
        <dbReference type="PIRSR" id="PIRSR600829-4"/>
    </source>
</evidence>